<dbReference type="PROSITE" id="PS50181">
    <property type="entry name" value="FBOX"/>
    <property type="match status" value="1"/>
</dbReference>
<dbReference type="Proteomes" id="UP000813461">
    <property type="component" value="Unassembled WGS sequence"/>
</dbReference>
<gene>
    <name evidence="2" type="ORF">FB567DRAFT_450503</name>
</gene>
<dbReference type="InterPro" id="IPR001810">
    <property type="entry name" value="F-box_dom"/>
</dbReference>
<dbReference type="SUPFAM" id="SSF52047">
    <property type="entry name" value="RNI-like"/>
    <property type="match status" value="1"/>
</dbReference>
<name>A0A8K0R0E8_9PLEO</name>
<organism evidence="2 3">
    <name type="scientific">Paraphoma chrysanthemicola</name>
    <dbReference type="NCBI Taxonomy" id="798071"/>
    <lineage>
        <taxon>Eukaryota</taxon>
        <taxon>Fungi</taxon>
        <taxon>Dikarya</taxon>
        <taxon>Ascomycota</taxon>
        <taxon>Pezizomycotina</taxon>
        <taxon>Dothideomycetes</taxon>
        <taxon>Pleosporomycetidae</taxon>
        <taxon>Pleosporales</taxon>
        <taxon>Pleosporineae</taxon>
        <taxon>Phaeosphaeriaceae</taxon>
        <taxon>Paraphoma</taxon>
    </lineage>
</organism>
<comment type="caution">
    <text evidence="2">The sequence shown here is derived from an EMBL/GenBank/DDBJ whole genome shotgun (WGS) entry which is preliminary data.</text>
</comment>
<dbReference type="InterPro" id="IPR032675">
    <property type="entry name" value="LRR_dom_sf"/>
</dbReference>
<dbReference type="Pfam" id="PF00646">
    <property type="entry name" value="F-box"/>
    <property type="match status" value="1"/>
</dbReference>
<reference evidence="2" key="1">
    <citation type="journal article" date="2021" name="Nat. Commun.">
        <title>Genetic determinants of endophytism in the Arabidopsis root mycobiome.</title>
        <authorList>
            <person name="Mesny F."/>
            <person name="Miyauchi S."/>
            <person name="Thiergart T."/>
            <person name="Pickel B."/>
            <person name="Atanasova L."/>
            <person name="Karlsson M."/>
            <person name="Huettel B."/>
            <person name="Barry K.W."/>
            <person name="Haridas S."/>
            <person name="Chen C."/>
            <person name="Bauer D."/>
            <person name="Andreopoulos W."/>
            <person name="Pangilinan J."/>
            <person name="LaButti K."/>
            <person name="Riley R."/>
            <person name="Lipzen A."/>
            <person name="Clum A."/>
            <person name="Drula E."/>
            <person name="Henrissat B."/>
            <person name="Kohler A."/>
            <person name="Grigoriev I.V."/>
            <person name="Martin F.M."/>
            <person name="Hacquard S."/>
        </authorList>
    </citation>
    <scope>NUCLEOTIDE SEQUENCE</scope>
    <source>
        <strain evidence="2">MPI-SDFR-AT-0120</strain>
    </source>
</reference>
<dbReference type="EMBL" id="JAGMVJ010000017">
    <property type="protein sequence ID" value="KAH7078218.1"/>
    <property type="molecule type" value="Genomic_DNA"/>
</dbReference>
<evidence type="ECO:0000313" key="2">
    <source>
        <dbReference type="EMBL" id="KAH7078218.1"/>
    </source>
</evidence>
<sequence length="300" mass="33863">MITLLELAPEILFQVIATLPVQSLLKFSQCSRYTHSLANASLHTLKLDFGPAPNAFRLGSFSTARLLIQVPDANRYDFATLVNLQSALLPSILTRYQEGLQHLDVSLWTLTVPMAKAISELPALRSLSITLVEDLHIRRLSRKYADQQRDAWQMLAQQAVWRGRLQSLKIENTDLSMTHLSPLLSSNYSCRELRIRRCESLGEDFWTFLQQGWNGSATLEILELADCGCVVTEAALDAMAGMRNLKYLDLHRCSVSYAETVEQWQGRMGHVAKVKPPKSYSYLDAGILEVDPDYTSDKEE</sequence>
<accession>A0A8K0R0E8</accession>
<keyword evidence="3" id="KW-1185">Reference proteome</keyword>
<dbReference type="Gene3D" id="3.80.10.10">
    <property type="entry name" value="Ribonuclease Inhibitor"/>
    <property type="match status" value="2"/>
</dbReference>
<protein>
    <recommendedName>
        <fullName evidence="1">F-box domain-containing protein</fullName>
    </recommendedName>
</protein>
<evidence type="ECO:0000313" key="3">
    <source>
        <dbReference type="Proteomes" id="UP000813461"/>
    </source>
</evidence>
<proteinExistence type="predicted"/>
<evidence type="ECO:0000259" key="1">
    <source>
        <dbReference type="PROSITE" id="PS50181"/>
    </source>
</evidence>
<dbReference type="AlphaFoldDB" id="A0A8K0R0E8"/>
<feature type="domain" description="F-box" evidence="1">
    <location>
        <begin position="1"/>
        <end position="47"/>
    </location>
</feature>
<dbReference type="OrthoDB" id="5425556at2759"/>